<dbReference type="AlphaFoldDB" id="A0A9X2EKV2"/>
<gene>
    <name evidence="1" type="ORF">NDO55_05145</name>
</gene>
<keyword evidence="2" id="KW-1185">Reference proteome</keyword>
<accession>A0A9X2EKV2</accession>
<dbReference type="Proteomes" id="UP001155128">
    <property type="component" value="Unassembled WGS sequence"/>
</dbReference>
<protein>
    <submittedName>
        <fullName evidence="1">Uncharacterized protein</fullName>
    </submittedName>
</protein>
<comment type="caution">
    <text evidence="1">The sequence shown here is derived from an EMBL/GenBank/DDBJ whole genome shotgun (WGS) entry which is preliminary data.</text>
</comment>
<proteinExistence type="predicted"/>
<dbReference type="EMBL" id="JAMSHT010000001">
    <property type="protein sequence ID" value="MCM8557204.1"/>
    <property type="molecule type" value="Genomic_DNA"/>
</dbReference>
<reference evidence="1" key="1">
    <citation type="submission" date="2022-06" db="EMBL/GenBank/DDBJ databases">
        <title>Sphingomicrobium sedimins sp. nov., a marine bacterium isolated from tidal flat.</title>
        <authorList>
            <person name="Kim C.-H."/>
            <person name="Yoo Y."/>
            <person name="Kim J.-J."/>
        </authorList>
    </citation>
    <scope>NUCLEOTIDE SEQUENCE</scope>
    <source>
        <strain evidence="1">GRR-S6-50</strain>
    </source>
</reference>
<name>A0A9X2EKV2_9SPHN</name>
<organism evidence="1 2">
    <name type="scientific">Sphingomicrobium sediminis</name>
    <dbReference type="NCBI Taxonomy" id="2950949"/>
    <lineage>
        <taxon>Bacteria</taxon>
        <taxon>Pseudomonadati</taxon>
        <taxon>Pseudomonadota</taxon>
        <taxon>Alphaproteobacteria</taxon>
        <taxon>Sphingomonadales</taxon>
        <taxon>Sphingomonadaceae</taxon>
        <taxon>Sphingomicrobium</taxon>
    </lineage>
</organism>
<sequence>MIIESLALALAAPQPTHSFDHRGYTYSYVETTDEKGRTVYTGTREDGVAFEFTLLDNGVVTGKVGSRSVRFRAPHD</sequence>
<evidence type="ECO:0000313" key="2">
    <source>
        <dbReference type="Proteomes" id="UP001155128"/>
    </source>
</evidence>
<dbReference type="RefSeq" id="WP_252113069.1">
    <property type="nucleotide sequence ID" value="NZ_JAMSHT010000001.1"/>
</dbReference>
<evidence type="ECO:0000313" key="1">
    <source>
        <dbReference type="EMBL" id="MCM8557204.1"/>
    </source>
</evidence>